<evidence type="ECO:0000256" key="1">
    <source>
        <dbReference type="SAM" id="MobiDB-lite"/>
    </source>
</evidence>
<evidence type="ECO:0000313" key="3">
    <source>
        <dbReference type="Proteomes" id="UP000270094"/>
    </source>
</evidence>
<evidence type="ECO:0000313" key="2">
    <source>
        <dbReference type="EMBL" id="VDM84667.1"/>
    </source>
</evidence>
<sequence length="124" mass="13543">MTSENEILYDPAAAQSNPNDSNQLVLIPGKKRKKADDGPIPKKKDATGGKKSKNYAKEKEKQKITKKMKRQLAAVQQRKANKLTGCEASTSTSQPELEAPSCELSVEVDNVQKEAISNTDEKVG</sequence>
<reference evidence="2 3" key="1">
    <citation type="submission" date="2018-11" db="EMBL/GenBank/DDBJ databases">
        <authorList>
            <consortium name="Pathogen Informatics"/>
        </authorList>
    </citation>
    <scope>NUCLEOTIDE SEQUENCE [LARGE SCALE GENOMIC DNA]</scope>
</reference>
<protein>
    <submittedName>
        <fullName evidence="2">Uncharacterized protein</fullName>
    </submittedName>
</protein>
<keyword evidence="3" id="KW-1185">Reference proteome</keyword>
<feature type="region of interest" description="Disordered" evidence="1">
    <location>
        <begin position="1"/>
        <end position="67"/>
    </location>
</feature>
<name>A0A3P7K8G6_STRVU</name>
<dbReference type="Proteomes" id="UP000270094">
    <property type="component" value="Unassembled WGS sequence"/>
</dbReference>
<feature type="compositionally biased region" description="Basic and acidic residues" evidence="1">
    <location>
        <begin position="34"/>
        <end position="48"/>
    </location>
</feature>
<feature type="compositionally biased region" description="Polar residues" evidence="1">
    <location>
        <begin position="14"/>
        <end position="24"/>
    </location>
</feature>
<organism evidence="2 3">
    <name type="scientific">Strongylus vulgaris</name>
    <name type="common">Blood worm</name>
    <dbReference type="NCBI Taxonomy" id="40348"/>
    <lineage>
        <taxon>Eukaryota</taxon>
        <taxon>Metazoa</taxon>
        <taxon>Ecdysozoa</taxon>
        <taxon>Nematoda</taxon>
        <taxon>Chromadorea</taxon>
        <taxon>Rhabditida</taxon>
        <taxon>Rhabditina</taxon>
        <taxon>Rhabditomorpha</taxon>
        <taxon>Strongyloidea</taxon>
        <taxon>Strongylidae</taxon>
        <taxon>Strongylus</taxon>
    </lineage>
</organism>
<accession>A0A3P7K8G6</accession>
<dbReference type="AlphaFoldDB" id="A0A3P7K8G6"/>
<dbReference type="EMBL" id="UYYB01132005">
    <property type="protein sequence ID" value="VDM84667.1"/>
    <property type="molecule type" value="Genomic_DNA"/>
</dbReference>
<proteinExistence type="predicted"/>
<gene>
    <name evidence="2" type="ORF">SVUK_LOCUS19665</name>
</gene>
<feature type="region of interest" description="Disordered" evidence="1">
    <location>
        <begin position="79"/>
        <end position="101"/>
    </location>
</feature>